<name>A0A3M7L8W2_9FLAO</name>
<dbReference type="GO" id="GO:0000160">
    <property type="term" value="P:phosphorelay signal transduction system"/>
    <property type="evidence" value="ECO:0007669"/>
    <property type="project" value="InterPro"/>
</dbReference>
<accession>A0A3M7L8W2</accession>
<dbReference type="SUPFAM" id="SSF52172">
    <property type="entry name" value="CheY-like"/>
    <property type="match status" value="1"/>
</dbReference>
<evidence type="ECO:0000259" key="3">
    <source>
        <dbReference type="PROSITE" id="PS50043"/>
    </source>
</evidence>
<protein>
    <submittedName>
        <fullName evidence="5">DNA-binding response regulator</fullName>
    </submittedName>
</protein>
<dbReference type="Pfam" id="PF00072">
    <property type="entry name" value="Response_reg"/>
    <property type="match status" value="1"/>
</dbReference>
<evidence type="ECO:0000259" key="4">
    <source>
        <dbReference type="PROSITE" id="PS50110"/>
    </source>
</evidence>
<comment type="caution">
    <text evidence="5">The sequence shown here is derived from an EMBL/GenBank/DDBJ whole genome shotgun (WGS) entry which is preliminary data.</text>
</comment>
<dbReference type="Gene3D" id="3.40.50.2300">
    <property type="match status" value="1"/>
</dbReference>
<dbReference type="PANTHER" id="PTHR45566:SF2">
    <property type="entry name" value="NARL SUBFAMILY"/>
    <property type="match status" value="1"/>
</dbReference>
<keyword evidence="1 5" id="KW-0238">DNA-binding</keyword>
<dbReference type="CDD" id="cd06170">
    <property type="entry name" value="LuxR_C_like"/>
    <property type="match status" value="1"/>
</dbReference>
<keyword evidence="6" id="KW-1185">Reference proteome</keyword>
<reference evidence="5 6" key="1">
    <citation type="submission" date="2018-08" db="EMBL/GenBank/DDBJ databases">
        <title>Chryseobacterium nematophagum: a novel matrix digesting pathogen of nematodes.</title>
        <authorList>
            <person name="Page A."/>
            <person name="Roberts M."/>
            <person name="Felix M.-A."/>
            <person name="Weir W."/>
        </authorList>
    </citation>
    <scope>NUCLEOTIDE SEQUENCE [LARGE SCALE GENOMIC DNA]</scope>
    <source>
        <strain evidence="5 6">JUb275</strain>
    </source>
</reference>
<gene>
    <name evidence="5" type="ORF">D1632_06110</name>
</gene>
<dbReference type="SUPFAM" id="SSF46894">
    <property type="entry name" value="C-terminal effector domain of the bipartite response regulators"/>
    <property type="match status" value="1"/>
</dbReference>
<dbReference type="RefSeq" id="WP_122546343.1">
    <property type="nucleotide sequence ID" value="NZ_QWIV01000013.1"/>
</dbReference>
<dbReference type="GO" id="GO:0003677">
    <property type="term" value="F:DNA binding"/>
    <property type="evidence" value="ECO:0007669"/>
    <property type="project" value="UniProtKB-KW"/>
</dbReference>
<evidence type="ECO:0000256" key="1">
    <source>
        <dbReference type="ARBA" id="ARBA00023125"/>
    </source>
</evidence>
<feature type="domain" description="HTH luxR-type" evidence="3">
    <location>
        <begin position="143"/>
        <end position="208"/>
    </location>
</feature>
<dbReference type="InterPro" id="IPR001789">
    <property type="entry name" value="Sig_transdc_resp-reg_receiver"/>
</dbReference>
<dbReference type="Pfam" id="PF00196">
    <property type="entry name" value="GerE"/>
    <property type="match status" value="1"/>
</dbReference>
<feature type="domain" description="Response regulatory" evidence="4">
    <location>
        <begin position="3"/>
        <end position="118"/>
    </location>
</feature>
<dbReference type="InterPro" id="IPR000792">
    <property type="entry name" value="Tscrpt_reg_LuxR_C"/>
</dbReference>
<dbReference type="PRINTS" id="PR00038">
    <property type="entry name" value="HTHLUXR"/>
</dbReference>
<dbReference type="InterPro" id="IPR016032">
    <property type="entry name" value="Sig_transdc_resp-reg_C-effctor"/>
</dbReference>
<organism evidence="5 6">
    <name type="scientific">Chryseobacterium nematophagum</name>
    <dbReference type="NCBI Taxonomy" id="2305228"/>
    <lineage>
        <taxon>Bacteria</taxon>
        <taxon>Pseudomonadati</taxon>
        <taxon>Bacteroidota</taxon>
        <taxon>Flavobacteriia</taxon>
        <taxon>Flavobacteriales</taxon>
        <taxon>Weeksellaceae</taxon>
        <taxon>Chryseobacterium group</taxon>
        <taxon>Chryseobacterium</taxon>
    </lineage>
</organism>
<proteinExistence type="predicted"/>
<dbReference type="InterPro" id="IPR036388">
    <property type="entry name" value="WH-like_DNA-bd_sf"/>
</dbReference>
<dbReference type="InterPro" id="IPR051015">
    <property type="entry name" value="EvgA-like"/>
</dbReference>
<dbReference type="GO" id="GO:0006355">
    <property type="term" value="P:regulation of DNA-templated transcription"/>
    <property type="evidence" value="ECO:0007669"/>
    <property type="project" value="InterPro"/>
</dbReference>
<dbReference type="PROSITE" id="PS50110">
    <property type="entry name" value="RESPONSE_REGULATORY"/>
    <property type="match status" value="1"/>
</dbReference>
<dbReference type="Proteomes" id="UP000267524">
    <property type="component" value="Unassembled WGS sequence"/>
</dbReference>
<dbReference type="SMART" id="SM00421">
    <property type="entry name" value="HTH_LUXR"/>
    <property type="match status" value="1"/>
</dbReference>
<evidence type="ECO:0000313" key="5">
    <source>
        <dbReference type="EMBL" id="RMZ59221.1"/>
    </source>
</evidence>
<evidence type="ECO:0000313" key="6">
    <source>
        <dbReference type="Proteomes" id="UP000267524"/>
    </source>
</evidence>
<dbReference type="PANTHER" id="PTHR45566">
    <property type="entry name" value="HTH-TYPE TRANSCRIPTIONAL REGULATOR YHJB-RELATED"/>
    <property type="match status" value="1"/>
</dbReference>
<dbReference type="PROSITE" id="PS50043">
    <property type="entry name" value="HTH_LUXR_2"/>
    <property type="match status" value="1"/>
</dbReference>
<evidence type="ECO:0000256" key="2">
    <source>
        <dbReference type="PROSITE-ProRule" id="PRU00169"/>
    </source>
</evidence>
<sequence length="218" mass="25516">MNKILIADHHEVAAKGTTLILKRVYQDVVVEHVKDKEKLLEQITYNQYDLLILEIKIFQNIFEPIIRILKELNPDLKIMILTESKEDLVIPYLSGGAHAYLYKSYTKEKIEQALQSISSMGFYYQQELFHDLIHKMKGGDMHPHILLGRLSKREREVFYYLIEGNGVLEIANLLQIHQSTASIYKKHIFEKLQIKSLPELINFHNKHKVYIINGNDSE</sequence>
<dbReference type="EMBL" id="QWIV01000013">
    <property type="protein sequence ID" value="RMZ59221.1"/>
    <property type="molecule type" value="Genomic_DNA"/>
</dbReference>
<comment type="caution">
    <text evidence="2">Lacks conserved residue(s) required for the propagation of feature annotation.</text>
</comment>
<dbReference type="AlphaFoldDB" id="A0A3M7L8W2"/>
<dbReference type="Gene3D" id="1.10.10.10">
    <property type="entry name" value="Winged helix-like DNA-binding domain superfamily/Winged helix DNA-binding domain"/>
    <property type="match status" value="1"/>
</dbReference>
<dbReference type="InterPro" id="IPR011006">
    <property type="entry name" value="CheY-like_superfamily"/>
</dbReference>